<evidence type="ECO:0000313" key="1">
    <source>
        <dbReference type="EMBL" id="RKQ69719.1"/>
    </source>
</evidence>
<reference evidence="1 2" key="1">
    <citation type="submission" date="2018-10" db="EMBL/GenBank/DDBJ databases">
        <title>Genomic Encyclopedia of Type Strains, Phase IV (KMG-IV): sequencing the most valuable type-strain genomes for metagenomic binning, comparative biology and taxonomic classification.</title>
        <authorList>
            <person name="Goeker M."/>
        </authorList>
    </citation>
    <scope>NUCLEOTIDE SEQUENCE [LARGE SCALE GENOMIC DNA]</scope>
    <source>
        <strain evidence="1 2">DSM 22008</strain>
    </source>
</reference>
<organism evidence="1 2">
    <name type="scientific">Litorimonas taeanensis</name>
    <dbReference type="NCBI Taxonomy" id="568099"/>
    <lineage>
        <taxon>Bacteria</taxon>
        <taxon>Pseudomonadati</taxon>
        <taxon>Pseudomonadota</taxon>
        <taxon>Alphaproteobacteria</taxon>
        <taxon>Maricaulales</taxon>
        <taxon>Robiginitomaculaceae</taxon>
    </lineage>
</organism>
<accession>A0A420WFI3</accession>
<proteinExistence type="predicted"/>
<dbReference type="Proteomes" id="UP000282211">
    <property type="component" value="Unassembled WGS sequence"/>
</dbReference>
<dbReference type="AlphaFoldDB" id="A0A420WFI3"/>
<sequence length="313" mass="36164">MVRYVWWCEHERLCASGVITSVRGHFKGLQNALPDIRKRYDFAKLVAEKGSNWGDQFITRGAPCPQCDRPTYYYSREKHEHAWFDRVGYKWVTHKCMSDIITECQPAKAAQKYTPRAIPERRPLILVRKKKKAHIAQNLKIIEEQKRSPIQTNYICPDCNSAVYKFQSSNGRQALFDTLEPTWSKHACLTSNTEPVGASSEQTNIKLADLKSIFEKPGTTPEIGSTLENMTQLGLPHVLCKVMKITRYQKGFRIRLNPLALPKVDIVIFGRFLENQINGLNFVYLKENHIKFLSLHSLLPIEAEIEYHDVRQM</sequence>
<evidence type="ECO:0000313" key="2">
    <source>
        <dbReference type="Proteomes" id="UP000282211"/>
    </source>
</evidence>
<protein>
    <submittedName>
        <fullName evidence="1">Uncharacterized protein</fullName>
    </submittedName>
</protein>
<dbReference type="EMBL" id="RBII01000002">
    <property type="protein sequence ID" value="RKQ69719.1"/>
    <property type="molecule type" value="Genomic_DNA"/>
</dbReference>
<comment type="caution">
    <text evidence="1">The sequence shown here is derived from an EMBL/GenBank/DDBJ whole genome shotgun (WGS) entry which is preliminary data.</text>
</comment>
<gene>
    <name evidence="1" type="ORF">DES40_2524</name>
</gene>
<keyword evidence="2" id="KW-1185">Reference proteome</keyword>
<name>A0A420WFI3_9PROT</name>
<dbReference type="InParanoid" id="A0A420WFI3"/>